<dbReference type="GO" id="GO:0052689">
    <property type="term" value="F:carboxylic ester hydrolase activity"/>
    <property type="evidence" value="ECO:0007669"/>
    <property type="project" value="TreeGrafter"/>
</dbReference>
<gene>
    <name evidence="4" type="ORF">D1614_11575</name>
</gene>
<dbReference type="OrthoDB" id="3668964at2"/>
<evidence type="ECO:0000313" key="4">
    <source>
        <dbReference type="EMBL" id="RIJ48359.1"/>
    </source>
</evidence>
<protein>
    <recommendedName>
        <fullName evidence="3">Acetyl xylan esterase domain-containing protein</fullName>
    </recommendedName>
</protein>
<dbReference type="RefSeq" id="WP_119438091.1">
    <property type="nucleotide sequence ID" value="NZ_QWGR01000005.1"/>
</dbReference>
<dbReference type="PANTHER" id="PTHR40111:SF1">
    <property type="entry name" value="CEPHALOSPORIN-C DEACETYLASE"/>
    <property type="match status" value="1"/>
</dbReference>
<dbReference type="AlphaFoldDB" id="A0A399T056"/>
<keyword evidence="2" id="KW-0732">Signal</keyword>
<dbReference type="PANTHER" id="PTHR40111">
    <property type="entry name" value="CEPHALOSPORIN-C DEACETYLASE"/>
    <property type="match status" value="1"/>
</dbReference>
<feature type="chain" id="PRO_5017416450" description="Acetyl xylan esterase domain-containing protein" evidence="2">
    <location>
        <begin position="24"/>
        <end position="431"/>
    </location>
</feature>
<dbReference type="InterPro" id="IPR008391">
    <property type="entry name" value="AXE1_dom"/>
</dbReference>
<dbReference type="GO" id="GO:0005976">
    <property type="term" value="P:polysaccharide metabolic process"/>
    <property type="evidence" value="ECO:0007669"/>
    <property type="project" value="TreeGrafter"/>
</dbReference>
<organism evidence="4 5">
    <name type="scientific">Maribellus luteus</name>
    <dbReference type="NCBI Taxonomy" id="2305463"/>
    <lineage>
        <taxon>Bacteria</taxon>
        <taxon>Pseudomonadati</taxon>
        <taxon>Bacteroidota</taxon>
        <taxon>Bacteroidia</taxon>
        <taxon>Marinilabiliales</taxon>
        <taxon>Prolixibacteraceae</taxon>
        <taxon>Maribellus</taxon>
    </lineage>
</organism>
<evidence type="ECO:0000259" key="3">
    <source>
        <dbReference type="Pfam" id="PF05448"/>
    </source>
</evidence>
<comment type="caution">
    <text evidence="4">The sequence shown here is derived from an EMBL/GenBank/DDBJ whole genome shotgun (WGS) entry which is preliminary data.</text>
</comment>
<accession>A0A399T056</accession>
<evidence type="ECO:0000256" key="1">
    <source>
        <dbReference type="PIRSR" id="PIRSR639069-1"/>
    </source>
</evidence>
<dbReference type="Proteomes" id="UP000265926">
    <property type="component" value="Unassembled WGS sequence"/>
</dbReference>
<keyword evidence="5" id="KW-1185">Reference proteome</keyword>
<feature type="signal peptide" evidence="2">
    <location>
        <begin position="1"/>
        <end position="23"/>
    </location>
</feature>
<feature type="active site" description="Charge relay system" evidence="1">
    <location>
        <position position="403"/>
    </location>
</feature>
<feature type="domain" description="Acetyl xylan esterase" evidence="3">
    <location>
        <begin position="117"/>
        <end position="411"/>
    </location>
</feature>
<evidence type="ECO:0000313" key="5">
    <source>
        <dbReference type="Proteomes" id="UP000265926"/>
    </source>
</evidence>
<name>A0A399T056_9BACT</name>
<feature type="active site" description="Nucleophile" evidence="1">
    <location>
        <position position="293"/>
    </location>
</feature>
<dbReference type="InterPro" id="IPR029058">
    <property type="entry name" value="AB_hydrolase_fold"/>
</dbReference>
<sequence>MNKIKHLTLAAVFTLLAVFVSLAQNVVLKQSNADGIYSKGEKVKVSLLVSEVETDSILVKVDTNFSGKAEWKPIKTPGEELVLLDERFDKPRSMIFSVKAGDVVTSTGFVSDPGGFSPATKRPKDFDRYWSRQKKELRALPVEIESVPVVSEVPDFICSDVEINCLGPKPARGYFAKPENAAPGSLPIVLYLHAAGVKGHWCLSRAETALKYAQMGKGALSFDLNAHGMLNGQPQEYYDGLEEGELNGYWELGAENRDENYFRGMYLRFLRTLDFLCSQPEWDGKRILVIGESQGGGQALAAAGLDHRVSAAVAVVPAMCDFGRTLNDEAGGWPKPFAFSKDKDKMLETYPYFDAAHLLKGSKATLVIEIGLIDYTCPSTGIYAAINQTKGEKTVLVTPYRAHALEQKEFQKQWEETIYQPRLDFINDYLK</sequence>
<dbReference type="Pfam" id="PF05448">
    <property type="entry name" value="AXE1"/>
    <property type="match status" value="1"/>
</dbReference>
<dbReference type="EMBL" id="QWGR01000005">
    <property type="protein sequence ID" value="RIJ48359.1"/>
    <property type="molecule type" value="Genomic_DNA"/>
</dbReference>
<feature type="active site" description="Charge relay system" evidence="1">
    <location>
        <position position="374"/>
    </location>
</feature>
<reference evidence="4 5" key="1">
    <citation type="submission" date="2018-08" db="EMBL/GenBank/DDBJ databases">
        <title>Pallidiluteibacterium maritimus gen. nov., sp. nov., isolated from coastal sediment.</title>
        <authorList>
            <person name="Zhou L.Y."/>
        </authorList>
    </citation>
    <scope>NUCLEOTIDE SEQUENCE [LARGE SCALE GENOMIC DNA]</scope>
    <source>
        <strain evidence="4 5">XSD2</strain>
    </source>
</reference>
<dbReference type="SUPFAM" id="SSF53474">
    <property type="entry name" value="alpha/beta-Hydrolases"/>
    <property type="match status" value="1"/>
</dbReference>
<proteinExistence type="predicted"/>
<dbReference type="Gene3D" id="3.40.50.1820">
    <property type="entry name" value="alpha/beta hydrolase"/>
    <property type="match status" value="1"/>
</dbReference>
<dbReference type="InterPro" id="IPR039069">
    <property type="entry name" value="CE7"/>
</dbReference>
<evidence type="ECO:0000256" key="2">
    <source>
        <dbReference type="SAM" id="SignalP"/>
    </source>
</evidence>